<protein>
    <submittedName>
        <fullName evidence="7">Diguanylate cyclase/phosphodiesterase with PAS/PAC sensor(S)</fullName>
    </submittedName>
</protein>
<keyword evidence="8" id="KW-1185">Reference proteome</keyword>
<feature type="domain" description="PAS" evidence="3">
    <location>
        <begin position="296"/>
        <end position="368"/>
    </location>
</feature>
<dbReference type="AlphaFoldDB" id="E4S927"/>
<dbReference type="Gene3D" id="3.20.20.450">
    <property type="entry name" value="EAL domain"/>
    <property type="match status" value="1"/>
</dbReference>
<dbReference type="InterPro" id="IPR001610">
    <property type="entry name" value="PAC"/>
</dbReference>
<reference evidence="7 8" key="2">
    <citation type="journal article" date="2011" name="J. Bacteriol.">
        <title>Complete genome sequences for the anaerobic, extremely thermophilic plant biomass-degrading bacteria Caldicellulosiruptor hydrothermalis, Caldicellulosiruptor kristjanssonii, Caldicellulosiruptor kronotskyensis, Caldicellulosiruptor owensenis, and Caldicellulosiruptor lactoaceticus.</title>
        <authorList>
            <person name="Blumer-Schuette S.E."/>
            <person name="Ozdemir I."/>
            <person name="Mistry D."/>
            <person name="Lucas S."/>
            <person name="Lapidus A."/>
            <person name="Cheng J.F."/>
            <person name="Goodwin L.A."/>
            <person name="Pitluck S."/>
            <person name="Land M.L."/>
            <person name="Hauser L.J."/>
            <person name="Woyke T."/>
            <person name="Mikhailova N."/>
            <person name="Pati A."/>
            <person name="Kyrpides N.C."/>
            <person name="Ivanova N."/>
            <person name="Detter J.C."/>
            <person name="Walston-Davenport K."/>
            <person name="Han S."/>
            <person name="Adams M.W."/>
            <person name="Kelly R.M."/>
        </authorList>
    </citation>
    <scope>NUCLEOTIDE SEQUENCE [LARGE SCALE GENOMIC DNA]</scope>
    <source>
        <strain evidence="8">ATCC 700853 / DSM 12137 / I77R1B</strain>
    </source>
</reference>
<dbReference type="InterPro" id="IPR043128">
    <property type="entry name" value="Rev_trsase/Diguanyl_cyclase"/>
</dbReference>
<feature type="coiled-coil region" evidence="1">
    <location>
        <begin position="414"/>
        <end position="462"/>
    </location>
</feature>
<dbReference type="SMART" id="SM00052">
    <property type="entry name" value="EAL"/>
    <property type="match status" value="1"/>
</dbReference>
<dbReference type="PROSITE" id="PS50112">
    <property type="entry name" value="PAS"/>
    <property type="match status" value="1"/>
</dbReference>
<feature type="domain" description="EAL" evidence="5">
    <location>
        <begin position="759"/>
        <end position="1013"/>
    </location>
</feature>
<dbReference type="Pfam" id="PF13426">
    <property type="entry name" value="PAS_9"/>
    <property type="match status" value="1"/>
</dbReference>
<evidence type="ECO:0000259" key="6">
    <source>
        <dbReference type="PROSITE" id="PS50887"/>
    </source>
</evidence>
<evidence type="ECO:0000313" key="7">
    <source>
        <dbReference type="EMBL" id="ADQ42032.1"/>
    </source>
</evidence>
<proteinExistence type="predicted"/>
<dbReference type="SUPFAM" id="SSF55785">
    <property type="entry name" value="PYP-like sensor domain (PAS domain)"/>
    <property type="match status" value="2"/>
</dbReference>
<dbReference type="Gene3D" id="3.40.190.10">
    <property type="entry name" value="Periplasmic binding protein-like II"/>
    <property type="match status" value="2"/>
</dbReference>
<name>E4S927_CALA7</name>
<feature type="domain" description="PAC" evidence="4">
    <location>
        <begin position="371"/>
        <end position="423"/>
    </location>
</feature>
<dbReference type="eggNOG" id="COG0834">
    <property type="taxonomic scope" value="Bacteria"/>
</dbReference>
<dbReference type="RefSeq" id="WP_013433741.1">
    <property type="nucleotide sequence ID" value="NC_014721.1"/>
</dbReference>
<dbReference type="InterPro" id="IPR001633">
    <property type="entry name" value="EAL_dom"/>
</dbReference>
<accession>E4S927</accession>
<feature type="domain" description="PAC" evidence="4">
    <location>
        <begin position="528"/>
        <end position="580"/>
    </location>
</feature>
<dbReference type="PROSITE" id="PS50883">
    <property type="entry name" value="EAL"/>
    <property type="match status" value="1"/>
</dbReference>
<dbReference type="Pfam" id="PF00990">
    <property type="entry name" value="GGDEF"/>
    <property type="match status" value="1"/>
</dbReference>
<dbReference type="SUPFAM" id="SSF55073">
    <property type="entry name" value="Nucleotide cyclase"/>
    <property type="match status" value="1"/>
</dbReference>
<dbReference type="NCBIfam" id="TIGR00254">
    <property type="entry name" value="GGDEF"/>
    <property type="match status" value="1"/>
</dbReference>
<dbReference type="OrthoDB" id="9762141at2"/>
<dbReference type="SUPFAM" id="SSF141868">
    <property type="entry name" value="EAL domain-like"/>
    <property type="match status" value="1"/>
</dbReference>
<reference key="1">
    <citation type="submission" date="2010-11" db="EMBL/GenBank/DDBJ databases">
        <title>Complete sequence of chromosome of Caldicellulosiruptor kristjanssonii 177R1B.</title>
        <authorList>
            <consortium name="US DOE Joint Genome Institute"/>
            <person name="Lucas S."/>
            <person name="Copeland A."/>
            <person name="Lapidus A."/>
            <person name="Cheng J.-F."/>
            <person name="Bruce D."/>
            <person name="Goodwin L."/>
            <person name="Pitluck S."/>
            <person name="Davenport K."/>
            <person name="Detter J.C."/>
            <person name="Han C."/>
            <person name="Tapia R."/>
            <person name="Land M."/>
            <person name="Hauser L."/>
            <person name="Jeffries C."/>
            <person name="Kyrpides N."/>
            <person name="Ivanova N."/>
            <person name="Mikhailova N."/>
            <person name="Blumer-Schuette S.E."/>
            <person name="Kelly R.M."/>
            <person name="Woyke T."/>
        </authorList>
    </citation>
    <scope>NUCLEOTIDE SEQUENCE</scope>
    <source>
        <strain>177R1B</strain>
    </source>
</reference>
<dbReference type="InterPro" id="IPR013655">
    <property type="entry name" value="PAS_fold_3"/>
</dbReference>
<dbReference type="Pfam" id="PF08447">
    <property type="entry name" value="PAS_3"/>
    <property type="match status" value="1"/>
</dbReference>
<evidence type="ECO:0000259" key="3">
    <source>
        <dbReference type="PROSITE" id="PS50112"/>
    </source>
</evidence>
<feature type="domain" description="GGDEF" evidence="6">
    <location>
        <begin position="612"/>
        <end position="750"/>
    </location>
</feature>
<evidence type="ECO:0000259" key="4">
    <source>
        <dbReference type="PROSITE" id="PS50113"/>
    </source>
</evidence>
<sequence length="1016" mass="117937">MKRIRMLVNTVLAVIIIFFLSPAYASHTPVKFEVDKSYPPFSYTSGGRIYGFTIDLANLVFEPDKFKLELSSDTWNQVYKKLVEGKIDVAAPVAIVEERKKEVYFSKPIFTRHVGLYTSKGFSKNISLKNLEDFMVGVMKSDYTETLLKEKLGVNKYYTYPTIEDLIYALVDGKIDAALMSQEIANYFLVKNGLRDRAELKIKNIFTVKSAFAVSKKRPELVAYINQRLNFLTNKGIFDELYYNYFSTYSPEYYERKNRQIVISTLYLLLIILFAASVAIFVMARINRRLEHGKQTYEKYAQLLAENANAIVLTLNLNGEIIYFNKFAQELTGYKSEEVVGKKWVDIFIPPHRREYIENLFKRIAEEKILNNHENEIVTKNGDIKWILWNNTLIESPYLNEPMIISTGLDITQIKTTQQLLQQSYKKIERTNQELLNTLEILNRQSKALEEEKEKYKFLIENGSDCIWEIDFKEKNIEFYGRLKDLFDIKAVKSKNDFSAWLDFFHPDDRSTVFKKLQDAILLHEENLEFEARIRDKNGNWHWMSAHVQIFYNEEGKPEKIIAVNIDWTAKKEYEQKIEYIAYYDALTSLPNRKLFEEALEDFIKKAEEEKAQGAVILIDIDNFKDINDLYGHEAGDEYLKAVGQKVLEYLKNLNLNTFFARVGGDEFAVVLHGLAKKEEVIEVCTQLLSIFEREIYIQKLERHLFASASMGISFYPDDGRSVKEIFRNVDMALSSAKENGKNDFQIFLPFMLMKNLKKIEIEKGLKKAIETDQFELYYQPVINLKDMEIHSVEALLRWISPEKGMISPLEFIPVAEEIGLIIKIGEMVIEKAFSDLKEWEKKGIDYLHMAINLSARQFKIKFFENMVQKLIERYSIDPKKISFEITETGAVENFDVSLKILSFLCQMGIKFLIDDFGTGYSSLVYLKRLPIGGVKIDRSFISELEVSKENKAIVEGIILMAHKLDLKVVAEGVETKRQLEILKEVGCDFAQGYLFSKPLPKTEVEKLLIARKITV</sequence>
<dbReference type="CDD" id="cd13704">
    <property type="entry name" value="PBP2_HisK"/>
    <property type="match status" value="1"/>
</dbReference>
<feature type="transmembrane region" description="Helical" evidence="2">
    <location>
        <begin position="261"/>
        <end position="284"/>
    </location>
</feature>
<dbReference type="InterPro" id="IPR000700">
    <property type="entry name" value="PAS-assoc_C"/>
</dbReference>
<evidence type="ECO:0000259" key="5">
    <source>
        <dbReference type="PROSITE" id="PS50883"/>
    </source>
</evidence>
<dbReference type="InterPro" id="IPR001638">
    <property type="entry name" value="Solute-binding_3/MltF_N"/>
</dbReference>
<evidence type="ECO:0000256" key="1">
    <source>
        <dbReference type="SAM" id="Coils"/>
    </source>
</evidence>
<evidence type="ECO:0000256" key="2">
    <source>
        <dbReference type="SAM" id="Phobius"/>
    </source>
</evidence>
<dbReference type="InterPro" id="IPR000014">
    <property type="entry name" value="PAS"/>
</dbReference>
<dbReference type="CDD" id="cd01948">
    <property type="entry name" value="EAL"/>
    <property type="match status" value="1"/>
</dbReference>
<dbReference type="STRING" id="632335.Calkr_2609"/>
<dbReference type="eggNOG" id="COG5001">
    <property type="taxonomic scope" value="Bacteria"/>
</dbReference>
<keyword evidence="2" id="KW-1133">Transmembrane helix</keyword>
<organism evidence="7 8">
    <name type="scientific">Caldicellulosiruptor acetigenus (strain ATCC 700853 / DSM 12137 / I77R1B)</name>
    <name type="common">Caldicellulosiruptor kristjanssonii</name>
    <dbReference type="NCBI Taxonomy" id="632335"/>
    <lineage>
        <taxon>Bacteria</taxon>
        <taxon>Bacillati</taxon>
        <taxon>Bacillota</taxon>
        <taxon>Bacillota incertae sedis</taxon>
        <taxon>Caldicellulosiruptorales</taxon>
        <taxon>Caldicellulosiruptoraceae</taxon>
        <taxon>Caldicellulosiruptor</taxon>
    </lineage>
</organism>
<dbReference type="SMART" id="SM00086">
    <property type="entry name" value="PAC"/>
    <property type="match status" value="2"/>
</dbReference>
<dbReference type="InterPro" id="IPR000160">
    <property type="entry name" value="GGDEF_dom"/>
</dbReference>
<dbReference type="EMBL" id="CP002326">
    <property type="protein sequence ID" value="ADQ42032.1"/>
    <property type="molecule type" value="Genomic_DNA"/>
</dbReference>
<keyword evidence="2" id="KW-0812">Transmembrane</keyword>
<dbReference type="Gene3D" id="3.30.450.20">
    <property type="entry name" value="PAS domain"/>
    <property type="match status" value="2"/>
</dbReference>
<dbReference type="HOGENOM" id="CLU_000445_70_34_9"/>
<dbReference type="InterPro" id="IPR029787">
    <property type="entry name" value="Nucleotide_cyclase"/>
</dbReference>
<dbReference type="InterPro" id="IPR035919">
    <property type="entry name" value="EAL_sf"/>
</dbReference>
<dbReference type="NCBIfam" id="TIGR00229">
    <property type="entry name" value="sensory_box"/>
    <property type="match status" value="2"/>
</dbReference>
<dbReference type="CDD" id="cd01949">
    <property type="entry name" value="GGDEF"/>
    <property type="match status" value="1"/>
</dbReference>
<dbReference type="Pfam" id="PF00497">
    <property type="entry name" value="SBP_bac_3"/>
    <property type="match status" value="1"/>
</dbReference>
<dbReference type="PROSITE" id="PS50113">
    <property type="entry name" value="PAC"/>
    <property type="match status" value="2"/>
</dbReference>
<dbReference type="InterPro" id="IPR052155">
    <property type="entry name" value="Biofilm_reg_signaling"/>
</dbReference>
<dbReference type="InterPro" id="IPR035965">
    <property type="entry name" value="PAS-like_dom_sf"/>
</dbReference>
<dbReference type="CDD" id="cd00130">
    <property type="entry name" value="PAS"/>
    <property type="match status" value="2"/>
</dbReference>
<keyword evidence="1" id="KW-0175">Coiled coil</keyword>
<dbReference type="FunFam" id="3.20.20.450:FF:000001">
    <property type="entry name" value="Cyclic di-GMP phosphodiesterase yahA"/>
    <property type="match status" value="1"/>
</dbReference>
<evidence type="ECO:0000313" key="8">
    <source>
        <dbReference type="Proteomes" id="UP000009256"/>
    </source>
</evidence>
<dbReference type="KEGG" id="cki:Calkr_2609"/>
<dbReference type="PANTHER" id="PTHR44757:SF2">
    <property type="entry name" value="BIOFILM ARCHITECTURE MAINTENANCE PROTEIN MBAA"/>
    <property type="match status" value="1"/>
</dbReference>
<dbReference type="PROSITE" id="PS50887">
    <property type="entry name" value="GGDEF"/>
    <property type="match status" value="1"/>
</dbReference>
<dbReference type="SMART" id="SM00062">
    <property type="entry name" value="PBPb"/>
    <property type="match status" value="1"/>
</dbReference>
<dbReference type="Pfam" id="PF00563">
    <property type="entry name" value="EAL"/>
    <property type="match status" value="1"/>
</dbReference>
<dbReference type="Gene3D" id="3.30.70.270">
    <property type="match status" value="1"/>
</dbReference>
<gene>
    <name evidence="7" type="ordered locus">Calkr_2609</name>
</gene>
<dbReference type="SMART" id="SM00267">
    <property type="entry name" value="GGDEF"/>
    <property type="match status" value="1"/>
</dbReference>
<dbReference type="Proteomes" id="UP000009256">
    <property type="component" value="Chromosome"/>
</dbReference>
<dbReference type="SUPFAM" id="SSF53850">
    <property type="entry name" value="Periplasmic binding protein-like II"/>
    <property type="match status" value="1"/>
</dbReference>
<keyword evidence="2" id="KW-0472">Membrane</keyword>
<dbReference type="SMART" id="SM00091">
    <property type="entry name" value="PAS"/>
    <property type="match status" value="2"/>
</dbReference>
<dbReference type="PANTHER" id="PTHR44757">
    <property type="entry name" value="DIGUANYLATE CYCLASE DGCP"/>
    <property type="match status" value="1"/>
</dbReference>